<evidence type="ECO:0000313" key="4">
    <source>
        <dbReference type="Proteomes" id="UP000265431"/>
    </source>
</evidence>
<dbReference type="EMBL" id="QWGB01000005">
    <property type="protein sequence ID" value="RIJ23673.1"/>
    <property type="molecule type" value="Genomic_DNA"/>
</dbReference>
<dbReference type="AlphaFoldDB" id="A0A399QY21"/>
<dbReference type="Proteomes" id="UP000265431">
    <property type="component" value="Unassembled WGS sequence"/>
</dbReference>
<feature type="region of interest" description="Disordered" evidence="1">
    <location>
        <begin position="187"/>
        <end position="206"/>
    </location>
</feature>
<sequence>MGNGNKAEMLIAVCAVITSAIAVFIAWDQGRVMRAQQHGAVFPVVQIEGFVSETPSTSAMGIRLTNSGVGPALIERVEMLKDGETVEDLTPYADTFPPGYQQSWSSLIGRAVAPGDTIVPLRVDWPRGKVTLEQRNAAAAAWSELDVEICYCSVFDRCWTARGLGMGVSMSRAEPVKRCQRSEEDIFEDLADDVRAPQTEPTPEVE</sequence>
<proteinExistence type="predicted"/>
<keyword evidence="2" id="KW-0812">Transmembrane</keyword>
<keyword evidence="2" id="KW-0472">Membrane</keyword>
<gene>
    <name evidence="3" type="ORF">D1224_05270</name>
</gene>
<comment type="caution">
    <text evidence="3">The sequence shown here is derived from an EMBL/GenBank/DDBJ whole genome shotgun (WGS) entry which is preliminary data.</text>
</comment>
<dbReference type="OrthoDB" id="1492993at2"/>
<name>A0A399QY21_9PROT</name>
<evidence type="ECO:0000256" key="1">
    <source>
        <dbReference type="SAM" id="MobiDB-lite"/>
    </source>
</evidence>
<keyword evidence="4" id="KW-1185">Reference proteome</keyword>
<dbReference type="RefSeq" id="WP_119378863.1">
    <property type="nucleotide sequence ID" value="NZ_QWGB01000005.1"/>
</dbReference>
<protein>
    <submittedName>
        <fullName evidence="3">Uncharacterized protein</fullName>
    </submittedName>
</protein>
<accession>A0A399QY21</accession>
<evidence type="ECO:0000313" key="3">
    <source>
        <dbReference type="EMBL" id="RIJ23673.1"/>
    </source>
</evidence>
<reference evidence="3 4" key="1">
    <citation type="submission" date="2018-08" db="EMBL/GenBank/DDBJ databases">
        <title>Henriciella mobilis sp. nov., isolated from seawater.</title>
        <authorList>
            <person name="Cheng H."/>
            <person name="Wu Y.-H."/>
            <person name="Xu X.-W."/>
            <person name="Guo L.-L."/>
        </authorList>
    </citation>
    <scope>NUCLEOTIDE SEQUENCE [LARGE SCALE GENOMIC DNA]</scope>
    <source>
        <strain evidence="3 4">CCUG66934</strain>
    </source>
</reference>
<feature type="transmembrane region" description="Helical" evidence="2">
    <location>
        <begin position="7"/>
        <end position="27"/>
    </location>
</feature>
<keyword evidence="2" id="KW-1133">Transmembrane helix</keyword>
<organism evidence="3 4">
    <name type="scientific">Henriciella barbarensis</name>
    <dbReference type="NCBI Taxonomy" id="86342"/>
    <lineage>
        <taxon>Bacteria</taxon>
        <taxon>Pseudomonadati</taxon>
        <taxon>Pseudomonadota</taxon>
        <taxon>Alphaproteobacteria</taxon>
        <taxon>Hyphomonadales</taxon>
        <taxon>Hyphomonadaceae</taxon>
        <taxon>Henriciella</taxon>
    </lineage>
</organism>
<evidence type="ECO:0000256" key="2">
    <source>
        <dbReference type="SAM" id="Phobius"/>
    </source>
</evidence>